<keyword evidence="1" id="KW-0472">Membrane</keyword>
<dbReference type="EMBL" id="SNRW01006444">
    <property type="protein sequence ID" value="KAA6383066.1"/>
    <property type="molecule type" value="Genomic_DNA"/>
</dbReference>
<feature type="transmembrane region" description="Helical" evidence="1">
    <location>
        <begin position="6"/>
        <end position="25"/>
    </location>
</feature>
<dbReference type="AlphaFoldDB" id="A0A5J4VKT9"/>
<sequence length="28" mass="3184">MGKRRIAAYGMFFTPCILGHCPIILMDQ</sequence>
<evidence type="ECO:0000313" key="2">
    <source>
        <dbReference type="EMBL" id="KAA6383066.1"/>
    </source>
</evidence>
<protein>
    <submittedName>
        <fullName evidence="2">Uncharacterized protein</fullName>
    </submittedName>
</protein>
<comment type="caution">
    <text evidence="2">The sequence shown here is derived from an EMBL/GenBank/DDBJ whole genome shotgun (WGS) entry which is preliminary data.</text>
</comment>
<feature type="non-terminal residue" evidence="2">
    <location>
        <position position="28"/>
    </location>
</feature>
<accession>A0A5J4VKT9</accession>
<proteinExistence type="predicted"/>
<evidence type="ECO:0000313" key="3">
    <source>
        <dbReference type="Proteomes" id="UP000324800"/>
    </source>
</evidence>
<evidence type="ECO:0000256" key="1">
    <source>
        <dbReference type="SAM" id="Phobius"/>
    </source>
</evidence>
<name>A0A5J4VKT9_9EUKA</name>
<dbReference type="Proteomes" id="UP000324800">
    <property type="component" value="Unassembled WGS sequence"/>
</dbReference>
<keyword evidence="1" id="KW-0812">Transmembrane</keyword>
<reference evidence="2 3" key="1">
    <citation type="submission" date="2019-03" db="EMBL/GenBank/DDBJ databases">
        <title>Single cell metagenomics reveals metabolic interactions within the superorganism composed of flagellate Streblomastix strix and complex community of Bacteroidetes bacteria on its surface.</title>
        <authorList>
            <person name="Treitli S.C."/>
            <person name="Kolisko M."/>
            <person name="Husnik F."/>
            <person name="Keeling P."/>
            <person name="Hampl V."/>
        </authorList>
    </citation>
    <scope>NUCLEOTIDE SEQUENCE [LARGE SCALE GENOMIC DNA]</scope>
    <source>
        <strain evidence="2">ST1C</strain>
    </source>
</reference>
<gene>
    <name evidence="2" type="ORF">EZS28_021406</name>
</gene>
<organism evidence="2 3">
    <name type="scientific">Streblomastix strix</name>
    <dbReference type="NCBI Taxonomy" id="222440"/>
    <lineage>
        <taxon>Eukaryota</taxon>
        <taxon>Metamonada</taxon>
        <taxon>Preaxostyla</taxon>
        <taxon>Oxymonadida</taxon>
        <taxon>Streblomastigidae</taxon>
        <taxon>Streblomastix</taxon>
    </lineage>
</organism>
<keyword evidence="1" id="KW-1133">Transmembrane helix</keyword>